<dbReference type="PRINTS" id="PR00164">
    <property type="entry name" value="ABC2TRNSPORT"/>
</dbReference>
<evidence type="ECO:0000313" key="12">
    <source>
        <dbReference type="EMBL" id="RCX19022.1"/>
    </source>
</evidence>
<dbReference type="InterPro" id="IPR000412">
    <property type="entry name" value="ABC_2_transport"/>
</dbReference>
<dbReference type="GO" id="GO:0043190">
    <property type="term" value="C:ATP-binding cassette (ABC) transporter complex"/>
    <property type="evidence" value="ECO:0007669"/>
    <property type="project" value="InterPro"/>
</dbReference>
<proteinExistence type="inferred from homology"/>
<evidence type="ECO:0000259" key="11">
    <source>
        <dbReference type="PROSITE" id="PS51012"/>
    </source>
</evidence>
<feature type="transmembrane region" description="Helical" evidence="10">
    <location>
        <begin position="138"/>
        <end position="164"/>
    </location>
</feature>
<sequence length="256" mass="29706">MRSGTLYMIWDMVKRDFRNKYAGSVFGLLWNLLMPIAYIIIYTTVFSQIMAAKLPGMNTGKFDYSVYLSSGILAWTIFNTTITRFQNVFIENSNIVKKIYFPKSILVFSLTVSSIIELVINYSLLFLVLLGIGYDLHFSYIAVFIIIILQQIFCTGIGMILSVLNVHFRDLNQITSIIIQVWFWLTPIVYVLDILPDGLKKTMSFNPLYYFIESYQTLILQGDIVNFINIFLISIITFLFGWIVYKRMINEISDLI</sequence>
<keyword evidence="4 10" id="KW-1003">Cell membrane</keyword>
<comment type="caution">
    <text evidence="12">The sequence shown here is derived from an EMBL/GenBank/DDBJ whole genome shotgun (WGS) entry which is preliminary data.</text>
</comment>
<dbReference type="Proteomes" id="UP000253090">
    <property type="component" value="Unassembled WGS sequence"/>
</dbReference>
<feature type="domain" description="ABC transmembrane type-2" evidence="11">
    <location>
        <begin position="26"/>
        <end position="248"/>
    </location>
</feature>
<keyword evidence="5" id="KW-0762">Sugar transport</keyword>
<evidence type="ECO:0000256" key="10">
    <source>
        <dbReference type="RuleBase" id="RU361157"/>
    </source>
</evidence>
<keyword evidence="8 10" id="KW-1133">Transmembrane helix</keyword>
<accession>A0A369BBV1</accession>
<evidence type="ECO:0000256" key="1">
    <source>
        <dbReference type="ARBA" id="ARBA00004651"/>
    </source>
</evidence>
<reference evidence="12 13" key="1">
    <citation type="submission" date="2018-07" db="EMBL/GenBank/DDBJ databases">
        <title>Genomic Encyclopedia of Type Strains, Phase III (KMG-III): the genomes of soil and plant-associated and newly described type strains.</title>
        <authorList>
            <person name="Whitman W."/>
        </authorList>
    </citation>
    <scope>NUCLEOTIDE SEQUENCE [LARGE SCALE GENOMIC DNA]</scope>
    <source>
        <strain evidence="12 13">CECT 8333</strain>
    </source>
</reference>
<evidence type="ECO:0000256" key="4">
    <source>
        <dbReference type="ARBA" id="ARBA00022475"/>
    </source>
</evidence>
<dbReference type="GO" id="GO:0140359">
    <property type="term" value="F:ABC-type transporter activity"/>
    <property type="evidence" value="ECO:0007669"/>
    <property type="project" value="InterPro"/>
</dbReference>
<feature type="transmembrane region" description="Helical" evidence="10">
    <location>
        <begin position="224"/>
        <end position="245"/>
    </location>
</feature>
<dbReference type="PROSITE" id="PS51012">
    <property type="entry name" value="ABC_TM2"/>
    <property type="match status" value="1"/>
</dbReference>
<feature type="transmembrane region" description="Helical" evidence="10">
    <location>
        <begin position="64"/>
        <end position="85"/>
    </location>
</feature>
<evidence type="ECO:0000313" key="13">
    <source>
        <dbReference type="Proteomes" id="UP000253090"/>
    </source>
</evidence>
<dbReference type="Pfam" id="PF01061">
    <property type="entry name" value="ABC2_membrane"/>
    <property type="match status" value="1"/>
</dbReference>
<keyword evidence="9 10" id="KW-0472">Membrane</keyword>
<comment type="subcellular location">
    <subcellularLocation>
        <location evidence="1 10">Cell membrane</location>
        <topology evidence="1 10">Multi-pass membrane protein</topology>
    </subcellularLocation>
</comment>
<dbReference type="AlphaFoldDB" id="A0A369BBV1"/>
<dbReference type="PANTHER" id="PTHR30413">
    <property type="entry name" value="INNER MEMBRANE TRANSPORT PERMEASE"/>
    <property type="match status" value="1"/>
</dbReference>
<dbReference type="PANTHER" id="PTHR30413:SF10">
    <property type="entry name" value="CAPSULE POLYSACCHARIDE EXPORT INNER-MEMBRANE PROTEIN CTRC"/>
    <property type="match status" value="1"/>
</dbReference>
<keyword evidence="7" id="KW-0972">Capsule biogenesis/degradation</keyword>
<comment type="similarity">
    <text evidence="2 10">Belongs to the ABC-2 integral membrane protein family.</text>
</comment>
<evidence type="ECO:0000256" key="6">
    <source>
        <dbReference type="ARBA" id="ARBA00022692"/>
    </source>
</evidence>
<dbReference type="InterPro" id="IPR013525">
    <property type="entry name" value="ABC2_TM"/>
</dbReference>
<feature type="transmembrane region" description="Helical" evidence="10">
    <location>
        <begin position="176"/>
        <end position="195"/>
    </location>
</feature>
<protein>
    <recommendedName>
        <fullName evidence="10">Transport permease protein</fullName>
    </recommendedName>
</protein>
<feature type="transmembrane region" description="Helical" evidence="10">
    <location>
        <begin position="21"/>
        <end position="44"/>
    </location>
</feature>
<keyword evidence="6 10" id="KW-0812">Transmembrane</keyword>
<keyword evidence="13" id="KW-1185">Reference proteome</keyword>
<gene>
    <name evidence="12" type="ORF">DFP94_10538</name>
</gene>
<feature type="transmembrane region" description="Helical" evidence="10">
    <location>
        <begin position="105"/>
        <end position="132"/>
    </location>
</feature>
<evidence type="ECO:0000256" key="7">
    <source>
        <dbReference type="ARBA" id="ARBA00022903"/>
    </source>
</evidence>
<evidence type="ECO:0000256" key="8">
    <source>
        <dbReference type="ARBA" id="ARBA00022989"/>
    </source>
</evidence>
<organism evidence="12 13">
    <name type="scientific">Fontibacillus phaseoli</name>
    <dbReference type="NCBI Taxonomy" id="1416533"/>
    <lineage>
        <taxon>Bacteria</taxon>
        <taxon>Bacillati</taxon>
        <taxon>Bacillota</taxon>
        <taxon>Bacilli</taxon>
        <taxon>Bacillales</taxon>
        <taxon>Paenibacillaceae</taxon>
        <taxon>Fontibacillus</taxon>
    </lineage>
</organism>
<dbReference type="InterPro" id="IPR047817">
    <property type="entry name" value="ABC2_TM_bact-type"/>
</dbReference>
<keyword evidence="3 10" id="KW-0813">Transport</keyword>
<dbReference type="GO" id="GO:0015920">
    <property type="term" value="P:lipopolysaccharide transport"/>
    <property type="evidence" value="ECO:0007669"/>
    <property type="project" value="TreeGrafter"/>
</dbReference>
<name>A0A369BBV1_9BACL</name>
<dbReference type="EMBL" id="QPJW01000005">
    <property type="protein sequence ID" value="RCX19022.1"/>
    <property type="molecule type" value="Genomic_DNA"/>
</dbReference>
<evidence type="ECO:0000256" key="3">
    <source>
        <dbReference type="ARBA" id="ARBA00022448"/>
    </source>
</evidence>
<evidence type="ECO:0000256" key="2">
    <source>
        <dbReference type="ARBA" id="ARBA00007783"/>
    </source>
</evidence>
<evidence type="ECO:0000256" key="5">
    <source>
        <dbReference type="ARBA" id="ARBA00022597"/>
    </source>
</evidence>
<evidence type="ECO:0000256" key="9">
    <source>
        <dbReference type="ARBA" id="ARBA00023136"/>
    </source>
</evidence>